<name>A0A345D8J9_9BURK</name>
<dbReference type="AlphaFoldDB" id="A0A345D8J9"/>
<dbReference type="KEGG" id="hyf:DTO96_100397"/>
<protein>
    <recommendedName>
        <fullName evidence="3">YCII-related domain-containing protein</fullName>
    </recommendedName>
</protein>
<gene>
    <name evidence="1" type="ORF">DTO96_100397</name>
</gene>
<accession>A0A345D8J9</accession>
<proteinExistence type="predicted"/>
<evidence type="ECO:0000313" key="2">
    <source>
        <dbReference type="Proteomes" id="UP000252182"/>
    </source>
</evidence>
<dbReference type="InterPro" id="IPR011008">
    <property type="entry name" value="Dimeric_a/b-barrel"/>
</dbReference>
<dbReference type="OrthoDB" id="5294869at2"/>
<dbReference type="Proteomes" id="UP000252182">
    <property type="component" value="Chromosome"/>
</dbReference>
<dbReference type="EMBL" id="CP031124">
    <property type="protein sequence ID" value="AXF84687.1"/>
    <property type="molecule type" value="Genomic_DNA"/>
</dbReference>
<evidence type="ECO:0008006" key="3">
    <source>
        <dbReference type="Google" id="ProtNLM"/>
    </source>
</evidence>
<sequence>MAKYVFVYHGGNVQPSSPEEGMAIMQAWIQWFASMGDAVIDGGNPVGLSSTVNSDGSLSAGGGSNPASGYSLIEATSLADAHQKAKGSPHLKAGGTIEIAEAMEMSKS</sequence>
<reference evidence="2" key="1">
    <citation type="submission" date="2018-07" db="EMBL/GenBank/DDBJ databases">
        <authorList>
            <person name="Kim H."/>
        </authorList>
    </citation>
    <scope>NUCLEOTIDE SEQUENCE [LARGE SCALE GENOMIC DNA]</scope>
    <source>
        <strain evidence="2">F02</strain>
    </source>
</reference>
<organism evidence="1 2">
    <name type="scientific">Ephemeroptericola cinctiostellae</name>
    <dbReference type="NCBI Taxonomy" id="2268024"/>
    <lineage>
        <taxon>Bacteria</taxon>
        <taxon>Pseudomonadati</taxon>
        <taxon>Pseudomonadota</taxon>
        <taxon>Betaproteobacteria</taxon>
        <taxon>Burkholderiales</taxon>
        <taxon>Burkholderiaceae</taxon>
        <taxon>Ephemeroptericola</taxon>
    </lineage>
</organism>
<dbReference type="RefSeq" id="WP_114561958.1">
    <property type="nucleotide sequence ID" value="NZ_CP031124.1"/>
</dbReference>
<keyword evidence="2" id="KW-1185">Reference proteome</keyword>
<evidence type="ECO:0000313" key="1">
    <source>
        <dbReference type="EMBL" id="AXF84687.1"/>
    </source>
</evidence>
<dbReference type="SUPFAM" id="SSF54909">
    <property type="entry name" value="Dimeric alpha+beta barrel"/>
    <property type="match status" value="1"/>
</dbReference>